<gene>
    <name evidence="2" type="ORF">Agub_g14104</name>
</gene>
<feature type="non-terminal residue" evidence="2">
    <location>
        <position position="1"/>
    </location>
</feature>
<keyword evidence="3" id="KW-1185">Reference proteome</keyword>
<evidence type="ECO:0000313" key="2">
    <source>
        <dbReference type="EMBL" id="GFR51731.1"/>
    </source>
</evidence>
<protein>
    <submittedName>
        <fullName evidence="2">Uncharacterized protein</fullName>
    </submittedName>
</protein>
<sequence>EGPQVAEGCAEEAEVELGGEEEEEEEGGGAGAAEDPEVAKQRQLREAALRDRIGGRQVAEAPVRPLSDVAAKILARQRSLLERTRANAPVGEGPPAPAAAPPAAAPPTFNVRALMQSLAQSKQQQQQQQERKVGSAPAAAAAAASQHPEQSQPHVALELRLDGSQGAEEAGAGGGAVGDVRMNGG</sequence>
<name>A0AAD3E120_9CHLO</name>
<accession>A0AAD3E120</accession>
<dbReference type="AlphaFoldDB" id="A0AAD3E120"/>
<feature type="region of interest" description="Disordered" evidence="1">
    <location>
        <begin position="84"/>
        <end position="185"/>
    </location>
</feature>
<dbReference type="Proteomes" id="UP001054857">
    <property type="component" value="Unassembled WGS sequence"/>
</dbReference>
<feature type="compositionally biased region" description="Low complexity" evidence="1">
    <location>
        <begin position="135"/>
        <end position="153"/>
    </location>
</feature>
<feature type="non-terminal residue" evidence="2">
    <location>
        <position position="185"/>
    </location>
</feature>
<feature type="region of interest" description="Disordered" evidence="1">
    <location>
        <begin position="1"/>
        <end position="42"/>
    </location>
</feature>
<feature type="compositionally biased region" description="Gly residues" evidence="1">
    <location>
        <begin position="171"/>
        <end position="185"/>
    </location>
</feature>
<feature type="compositionally biased region" description="Acidic residues" evidence="1">
    <location>
        <begin position="9"/>
        <end position="27"/>
    </location>
</feature>
<reference evidence="2 3" key="1">
    <citation type="journal article" date="2021" name="Sci. Rep.">
        <title>Genome sequencing of the multicellular alga Astrephomene provides insights into convergent evolution of germ-soma differentiation.</title>
        <authorList>
            <person name="Yamashita S."/>
            <person name="Yamamoto K."/>
            <person name="Matsuzaki R."/>
            <person name="Suzuki S."/>
            <person name="Yamaguchi H."/>
            <person name="Hirooka S."/>
            <person name="Minakuchi Y."/>
            <person name="Miyagishima S."/>
            <person name="Kawachi M."/>
            <person name="Toyoda A."/>
            <person name="Nozaki H."/>
        </authorList>
    </citation>
    <scope>NUCLEOTIDE SEQUENCE [LARGE SCALE GENOMIC DNA]</scope>
    <source>
        <strain evidence="2 3">NIES-4017</strain>
    </source>
</reference>
<dbReference type="EMBL" id="BMAR01000053">
    <property type="protein sequence ID" value="GFR51731.1"/>
    <property type="molecule type" value="Genomic_DNA"/>
</dbReference>
<feature type="compositionally biased region" description="Pro residues" evidence="1">
    <location>
        <begin position="92"/>
        <end position="105"/>
    </location>
</feature>
<comment type="caution">
    <text evidence="2">The sequence shown here is derived from an EMBL/GenBank/DDBJ whole genome shotgun (WGS) entry which is preliminary data.</text>
</comment>
<evidence type="ECO:0000256" key="1">
    <source>
        <dbReference type="SAM" id="MobiDB-lite"/>
    </source>
</evidence>
<evidence type="ECO:0000313" key="3">
    <source>
        <dbReference type="Proteomes" id="UP001054857"/>
    </source>
</evidence>
<organism evidence="2 3">
    <name type="scientific">Astrephomene gubernaculifera</name>
    <dbReference type="NCBI Taxonomy" id="47775"/>
    <lineage>
        <taxon>Eukaryota</taxon>
        <taxon>Viridiplantae</taxon>
        <taxon>Chlorophyta</taxon>
        <taxon>core chlorophytes</taxon>
        <taxon>Chlorophyceae</taxon>
        <taxon>CS clade</taxon>
        <taxon>Chlamydomonadales</taxon>
        <taxon>Astrephomenaceae</taxon>
        <taxon>Astrephomene</taxon>
    </lineage>
</organism>
<proteinExistence type="predicted"/>